<dbReference type="GO" id="GO:0005319">
    <property type="term" value="F:lipid transporter activity"/>
    <property type="evidence" value="ECO:0007669"/>
    <property type="project" value="TreeGrafter"/>
</dbReference>
<evidence type="ECO:0000256" key="2">
    <source>
        <dbReference type="ARBA" id="ARBA00022692"/>
    </source>
</evidence>
<dbReference type="Proteomes" id="UP000187209">
    <property type="component" value="Unassembled WGS sequence"/>
</dbReference>
<dbReference type="InterPro" id="IPR003593">
    <property type="entry name" value="AAA+_ATPase"/>
</dbReference>
<dbReference type="PROSITE" id="PS00211">
    <property type="entry name" value="ABC_TRANSPORTER_1"/>
    <property type="match status" value="1"/>
</dbReference>
<dbReference type="InterPro" id="IPR027417">
    <property type="entry name" value="P-loop_NTPase"/>
</dbReference>
<accession>A0A1R2AV20</accession>
<evidence type="ECO:0000313" key="9">
    <source>
        <dbReference type="EMBL" id="OMJ68376.1"/>
    </source>
</evidence>
<feature type="transmembrane region" description="Helical" evidence="7">
    <location>
        <begin position="398"/>
        <end position="416"/>
    </location>
</feature>
<dbReference type="OrthoDB" id="6150516at2759"/>
<keyword evidence="10" id="KW-1185">Reference proteome</keyword>
<evidence type="ECO:0000256" key="5">
    <source>
        <dbReference type="ARBA" id="ARBA00022989"/>
    </source>
</evidence>
<dbReference type="GO" id="GO:0140359">
    <property type="term" value="F:ABC-type transporter activity"/>
    <property type="evidence" value="ECO:0007669"/>
    <property type="project" value="InterPro"/>
</dbReference>
<proteinExistence type="predicted"/>
<dbReference type="AlphaFoldDB" id="A0A1R2AV20"/>
<organism evidence="9 10">
    <name type="scientific">Stentor coeruleus</name>
    <dbReference type="NCBI Taxonomy" id="5963"/>
    <lineage>
        <taxon>Eukaryota</taxon>
        <taxon>Sar</taxon>
        <taxon>Alveolata</taxon>
        <taxon>Ciliophora</taxon>
        <taxon>Postciliodesmatophora</taxon>
        <taxon>Heterotrichea</taxon>
        <taxon>Heterotrichida</taxon>
        <taxon>Stentoridae</taxon>
        <taxon>Stentor</taxon>
    </lineage>
</organism>
<keyword evidence="3" id="KW-0547">Nucleotide-binding</keyword>
<evidence type="ECO:0000256" key="1">
    <source>
        <dbReference type="ARBA" id="ARBA00004141"/>
    </source>
</evidence>
<protein>
    <recommendedName>
        <fullName evidence="8">ABC transporter domain-containing protein</fullName>
    </recommendedName>
</protein>
<dbReference type="GO" id="GO:0016887">
    <property type="term" value="F:ATP hydrolysis activity"/>
    <property type="evidence" value="ECO:0007669"/>
    <property type="project" value="InterPro"/>
</dbReference>
<dbReference type="PANTHER" id="PTHR19229">
    <property type="entry name" value="ATP-BINDING CASSETTE TRANSPORTER SUBFAMILY A ABCA"/>
    <property type="match status" value="1"/>
</dbReference>
<dbReference type="InterPro" id="IPR017871">
    <property type="entry name" value="ABC_transporter-like_CS"/>
</dbReference>
<gene>
    <name evidence="9" type="ORF">SteCoe_34194</name>
</gene>
<reference evidence="9 10" key="1">
    <citation type="submission" date="2016-11" db="EMBL/GenBank/DDBJ databases">
        <title>The macronuclear genome of Stentor coeruleus: a giant cell with tiny introns.</title>
        <authorList>
            <person name="Slabodnick M."/>
            <person name="Ruby J.G."/>
            <person name="Reiff S.B."/>
            <person name="Swart E.C."/>
            <person name="Gosai S."/>
            <person name="Prabakaran S."/>
            <person name="Witkowska E."/>
            <person name="Larue G.E."/>
            <person name="Fisher S."/>
            <person name="Freeman R.M."/>
            <person name="Gunawardena J."/>
            <person name="Chu W."/>
            <person name="Stover N.A."/>
            <person name="Gregory B.D."/>
            <person name="Nowacki M."/>
            <person name="Derisi J."/>
            <person name="Roy S.W."/>
            <person name="Marshall W.F."/>
            <person name="Sood P."/>
        </authorList>
    </citation>
    <scope>NUCLEOTIDE SEQUENCE [LARGE SCALE GENOMIC DNA]</scope>
    <source>
        <strain evidence="9">WM001</strain>
    </source>
</reference>
<evidence type="ECO:0000259" key="8">
    <source>
        <dbReference type="PROSITE" id="PS50893"/>
    </source>
</evidence>
<dbReference type="InterPro" id="IPR013525">
    <property type="entry name" value="ABC2_TM"/>
</dbReference>
<dbReference type="Pfam" id="PF12698">
    <property type="entry name" value="ABC2_membrane_3"/>
    <property type="match status" value="1"/>
</dbReference>
<dbReference type="SMART" id="SM00382">
    <property type="entry name" value="AAA"/>
    <property type="match status" value="1"/>
</dbReference>
<evidence type="ECO:0000313" key="10">
    <source>
        <dbReference type="Proteomes" id="UP000187209"/>
    </source>
</evidence>
<comment type="caution">
    <text evidence="9">The sequence shown here is derived from an EMBL/GenBank/DDBJ whole genome shotgun (WGS) entry which is preliminary data.</text>
</comment>
<dbReference type="GO" id="GO:0016020">
    <property type="term" value="C:membrane"/>
    <property type="evidence" value="ECO:0007669"/>
    <property type="project" value="UniProtKB-SubCell"/>
</dbReference>
<feature type="transmembrane region" description="Helical" evidence="7">
    <location>
        <begin position="337"/>
        <end position="358"/>
    </location>
</feature>
<dbReference type="EMBL" id="MPUH01001340">
    <property type="protein sequence ID" value="OMJ68376.1"/>
    <property type="molecule type" value="Genomic_DNA"/>
</dbReference>
<dbReference type="GO" id="GO:0005524">
    <property type="term" value="F:ATP binding"/>
    <property type="evidence" value="ECO:0007669"/>
    <property type="project" value="UniProtKB-KW"/>
</dbReference>
<evidence type="ECO:0000256" key="4">
    <source>
        <dbReference type="ARBA" id="ARBA00022840"/>
    </source>
</evidence>
<dbReference type="InterPro" id="IPR026082">
    <property type="entry name" value="ABCA"/>
</dbReference>
<comment type="subcellular location">
    <subcellularLocation>
        <location evidence="1">Membrane</location>
        <topology evidence="1">Multi-pass membrane protein</topology>
    </subcellularLocation>
</comment>
<evidence type="ECO:0000256" key="6">
    <source>
        <dbReference type="ARBA" id="ARBA00023136"/>
    </source>
</evidence>
<feature type="transmembrane region" description="Helical" evidence="7">
    <location>
        <begin position="225"/>
        <end position="254"/>
    </location>
</feature>
<keyword evidence="6 7" id="KW-0472">Membrane</keyword>
<evidence type="ECO:0000256" key="7">
    <source>
        <dbReference type="SAM" id="Phobius"/>
    </source>
</evidence>
<dbReference type="Gene3D" id="3.40.50.300">
    <property type="entry name" value="P-loop containing nucleotide triphosphate hydrolases"/>
    <property type="match status" value="1"/>
</dbReference>
<name>A0A1R2AV20_9CILI</name>
<evidence type="ECO:0000256" key="3">
    <source>
        <dbReference type="ARBA" id="ARBA00022741"/>
    </source>
</evidence>
<keyword evidence="4" id="KW-0067">ATP-binding</keyword>
<sequence length="735" mass="84607">MYCQQIMIENYLDIKQDLNPEIYNLNSIQKLDKIIIGYTQGETDWSKFLLQHITKTSPGIEITSYTYTTQEDFTSVVSSQNTTEIALLICTEFIEIQGTMYECMVPNSTKTTFIYNLIYNFSYPSEYTYTENIQRDVVRVKYLIDQGLALYKASSSPLDIEIDIQAFPVVDRLMTNYNVVSVFGSAYIVLAGFLMTIVVLIEIVKEKTNFIKVYLDLNGVGQWDYWGSWIIVGFIMCFIGAILIQISGMGFGFIEFYRIPWYFTIFLCFITFFSILISGLIIAVLVRDTKFAYTISYALVLVGIVFQLILCGPAFIKFLHFDDSEYWIVVLRLIFRAYPLYNFACVFIVLSTITGVHYDGVEKMWLEGRDFEWSDVVNPFTGTFYEVYTYEMPSCVDSIVYILIFCIGSLIILFYLDNIIEHNRARTKPWYYFLTCKTKSASSLAENLLSSSTQKNLVLNIHNLTKRYNHIKALDNLHLQCESDEIIGIIGQNGAGKSTLLGMIAGCITPTSGSIQVEKTRLCPQDNILWDYLSVEEHLNIYENLNNIQGSNAIELSCLNNQKTQLASQLSGGMKRRLSLAIAVCSSPKVLLLDEPTTGLDPIVRREMWKFIHSIRKGKLLIFTSHAMDEISVLAQNVLVLDKGLVKHYCSVNDLRGIYVNNYVFMVVTENQEKFHVKMAKKFPWVYMRPDMDVVKFEVSKEDKRISEVIRWLEENRDVKKWEFTQESLGKIFIQ</sequence>
<dbReference type="InterPro" id="IPR003439">
    <property type="entry name" value="ABC_transporter-like_ATP-bd"/>
</dbReference>
<feature type="transmembrane region" description="Helical" evidence="7">
    <location>
        <begin position="261"/>
        <end position="285"/>
    </location>
</feature>
<keyword evidence="2 7" id="KW-0812">Transmembrane</keyword>
<keyword evidence="5 7" id="KW-1133">Transmembrane helix</keyword>
<dbReference type="SUPFAM" id="SSF52540">
    <property type="entry name" value="P-loop containing nucleoside triphosphate hydrolases"/>
    <property type="match status" value="1"/>
</dbReference>
<dbReference type="Pfam" id="PF00005">
    <property type="entry name" value="ABC_tran"/>
    <property type="match status" value="1"/>
</dbReference>
<feature type="transmembrane region" description="Helical" evidence="7">
    <location>
        <begin position="182"/>
        <end position="205"/>
    </location>
</feature>
<dbReference type="PROSITE" id="PS50893">
    <property type="entry name" value="ABC_TRANSPORTER_2"/>
    <property type="match status" value="1"/>
</dbReference>
<feature type="domain" description="ABC transporter" evidence="8">
    <location>
        <begin position="459"/>
        <end position="668"/>
    </location>
</feature>
<feature type="transmembrane region" description="Helical" evidence="7">
    <location>
        <begin position="291"/>
        <end position="316"/>
    </location>
</feature>